<dbReference type="PANTHER" id="PTHR46558">
    <property type="entry name" value="TRACRIPTIONAL REGULATORY PROTEIN-RELATED-RELATED"/>
    <property type="match status" value="1"/>
</dbReference>
<dbReference type="SUPFAM" id="SSF47413">
    <property type="entry name" value="lambda repressor-like DNA-binding domains"/>
    <property type="match status" value="1"/>
</dbReference>
<dbReference type="SUPFAM" id="SSF48452">
    <property type="entry name" value="TPR-like"/>
    <property type="match status" value="1"/>
</dbReference>
<organism evidence="3 4">
    <name type="scientific">Slackia piriformis</name>
    <dbReference type="NCBI Taxonomy" id="626934"/>
    <lineage>
        <taxon>Bacteria</taxon>
        <taxon>Bacillati</taxon>
        <taxon>Actinomycetota</taxon>
        <taxon>Coriobacteriia</taxon>
        <taxon>Eggerthellales</taxon>
        <taxon>Eggerthellaceae</taxon>
        <taxon>Slackia</taxon>
    </lineage>
</organism>
<feature type="domain" description="HTH cro/C1-type" evidence="2">
    <location>
        <begin position="7"/>
        <end position="61"/>
    </location>
</feature>
<dbReference type="PROSITE" id="PS50943">
    <property type="entry name" value="HTH_CROC1"/>
    <property type="match status" value="1"/>
</dbReference>
<dbReference type="SMART" id="SM00530">
    <property type="entry name" value="HTH_XRE"/>
    <property type="match status" value="1"/>
</dbReference>
<dbReference type="Gene3D" id="1.10.260.40">
    <property type="entry name" value="lambda repressor-like DNA-binding domains"/>
    <property type="match status" value="1"/>
</dbReference>
<dbReference type="PANTHER" id="PTHR46558:SF11">
    <property type="entry name" value="HTH-TYPE TRANSCRIPTIONAL REGULATOR XRE"/>
    <property type="match status" value="1"/>
</dbReference>
<dbReference type="InterPro" id="IPR001387">
    <property type="entry name" value="Cro/C1-type_HTH"/>
</dbReference>
<reference evidence="3" key="1">
    <citation type="submission" date="2021-02" db="EMBL/GenBank/DDBJ databases">
        <title>Infant gut strain persistence is associated with maternal origin, phylogeny, and functional potential including surface adhesion and iron acquisition.</title>
        <authorList>
            <person name="Lou Y.C."/>
        </authorList>
    </citation>
    <scope>NUCLEOTIDE SEQUENCE</scope>
    <source>
        <strain evidence="3">L2_039_000G1_dasL2_039_000G1_concoct_11</strain>
    </source>
</reference>
<evidence type="ECO:0000259" key="2">
    <source>
        <dbReference type="PROSITE" id="PS50943"/>
    </source>
</evidence>
<dbReference type="Pfam" id="PF01381">
    <property type="entry name" value="HTH_3"/>
    <property type="match status" value="1"/>
</dbReference>
<dbReference type="CDD" id="cd00093">
    <property type="entry name" value="HTH_XRE"/>
    <property type="match status" value="1"/>
</dbReference>
<gene>
    <name evidence="3" type="ORF">KH142_08790</name>
</gene>
<comment type="caution">
    <text evidence="3">The sequence shown here is derived from an EMBL/GenBank/DDBJ whole genome shotgun (WGS) entry which is preliminary data.</text>
</comment>
<dbReference type="EMBL" id="JAGZSV010000218">
    <property type="protein sequence ID" value="MBS6941545.1"/>
    <property type="molecule type" value="Genomic_DNA"/>
</dbReference>
<accession>A0A943V0U0</accession>
<dbReference type="GO" id="GO:0003677">
    <property type="term" value="F:DNA binding"/>
    <property type="evidence" value="ECO:0007669"/>
    <property type="project" value="UniProtKB-KW"/>
</dbReference>
<dbReference type="InterPro" id="IPR011990">
    <property type="entry name" value="TPR-like_helical_dom_sf"/>
</dbReference>
<sequence length="370" mass="41181">MKINEVIRAKRLELGMTQEQVAMRLGVSTPAVNKWERGASYPDITLIPALARLLKTDANTLLSFQEDITQEQNIAIQREADRLVREGGYDAGFRYAVDAMREYPACNQLACILTMYLDGALSLYGEPECADADGVGATSSGKWEEYRSTIDANYRRLASSAEPAVREMATGMLIAQAMKDEDYEQAQELVDTLPDAAPYALEKEERQAAIYARIGRLSEARSIWQRRVVRLSSDLQTALSSLVEIAVEQDRLDDAFEVAQRCSSIMRLCDVPAWMSDASLFEVAAARHDTAACLEILEDMLKSIEAGSRTMANSVLYRGTDMADVSDFAQRIVEFVLRDLRASEKYAFLREDAGFAHLVARVEAWSAGRA</sequence>
<protein>
    <submittedName>
        <fullName evidence="3">Helix-turn-helix transcriptional regulator</fullName>
    </submittedName>
</protein>
<dbReference type="Gene3D" id="1.25.40.10">
    <property type="entry name" value="Tetratricopeptide repeat domain"/>
    <property type="match status" value="1"/>
</dbReference>
<dbReference type="Proteomes" id="UP000727506">
    <property type="component" value="Unassembled WGS sequence"/>
</dbReference>
<proteinExistence type="predicted"/>
<evidence type="ECO:0000313" key="3">
    <source>
        <dbReference type="EMBL" id="MBS6941545.1"/>
    </source>
</evidence>
<dbReference type="InterPro" id="IPR010982">
    <property type="entry name" value="Lambda_DNA-bd_dom_sf"/>
</dbReference>
<evidence type="ECO:0000313" key="4">
    <source>
        <dbReference type="Proteomes" id="UP000727506"/>
    </source>
</evidence>
<name>A0A943V0U0_9ACTN</name>
<keyword evidence="1" id="KW-0238">DNA-binding</keyword>
<dbReference type="AlphaFoldDB" id="A0A943V0U0"/>
<evidence type="ECO:0000256" key="1">
    <source>
        <dbReference type="ARBA" id="ARBA00023125"/>
    </source>
</evidence>